<sequence>MTTRCNNSSSPTEDRQEILSIRRSLSKGNSLKLPQMELEEETVEPRDLSQKNRRGVIVRLMIEELSRICGRSANGWTTSQASSLKTYEGARVDIHWNQVISSKKTETQGSLPQSISKQTTTKKRLQNKMMNIRQKINETSWSVLKENK</sequence>
<dbReference type="Proteomes" id="UP000030640">
    <property type="component" value="Unassembled WGS sequence"/>
</dbReference>
<dbReference type="EMBL" id="KI965477">
    <property type="protein sequence ID" value="EUD65744.1"/>
    <property type="molecule type" value="Genomic_DNA"/>
</dbReference>
<name>W7A9C8_9APIC</name>
<evidence type="ECO:0000313" key="2">
    <source>
        <dbReference type="EMBL" id="EUD65744.1"/>
    </source>
</evidence>
<organism evidence="2 3">
    <name type="scientific">Plasmodium inui San Antonio 1</name>
    <dbReference type="NCBI Taxonomy" id="1237626"/>
    <lineage>
        <taxon>Eukaryota</taxon>
        <taxon>Sar</taxon>
        <taxon>Alveolata</taxon>
        <taxon>Apicomplexa</taxon>
        <taxon>Aconoidasida</taxon>
        <taxon>Haemosporida</taxon>
        <taxon>Plasmodiidae</taxon>
        <taxon>Plasmodium</taxon>
        <taxon>Plasmodium (Plasmodium)</taxon>
    </lineage>
</organism>
<dbReference type="AlphaFoldDB" id="W7A9C8"/>
<proteinExistence type="predicted"/>
<dbReference type="RefSeq" id="XP_008817801.1">
    <property type="nucleotide sequence ID" value="XM_008819579.1"/>
</dbReference>
<evidence type="ECO:0000313" key="3">
    <source>
        <dbReference type="Proteomes" id="UP000030640"/>
    </source>
</evidence>
<evidence type="ECO:0000256" key="1">
    <source>
        <dbReference type="SAM" id="MobiDB-lite"/>
    </source>
</evidence>
<protein>
    <submittedName>
        <fullName evidence="2">Uncharacterized protein</fullName>
    </submittedName>
</protein>
<feature type="compositionally biased region" description="Polar residues" evidence="1">
    <location>
        <begin position="102"/>
        <end position="119"/>
    </location>
</feature>
<accession>W7A9C8</accession>
<dbReference type="GeneID" id="20039266"/>
<gene>
    <name evidence="2" type="ORF">C922_03992</name>
</gene>
<reference evidence="2 3" key="1">
    <citation type="submission" date="2013-02" db="EMBL/GenBank/DDBJ databases">
        <title>The Genome Sequence of Plasmodium inui San Antonio 1.</title>
        <authorList>
            <consortium name="The Broad Institute Genome Sequencing Platform"/>
            <consortium name="The Broad Institute Genome Sequencing Center for Infectious Disease"/>
            <person name="Neafsey D."/>
            <person name="Cheeseman I."/>
            <person name="Volkman S."/>
            <person name="Adams J."/>
            <person name="Walker B."/>
            <person name="Young S.K."/>
            <person name="Zeng Q."/>
            <person name="Gargeya S."/>
            <person name="Fitzgerald M."/>
            <person name="Haas B."/>
            <person name="Abouelleil A."/>
            <person name="Alvarado L."/>
            <person name="Arachchi H.M."/>
            <person name="Berlin A.M."/>
            <person name="Chapman S.B."/>
            <person name="Dewar J."/>
            <person name="Goldberg J."/>
            <person name="Griggs A."/>
            <person name="Gujja S."/>
            <person name="Hansen M."/>
            <person name="Howarth C."/>
            <person name="Imamovic A."/>
            <person name="Larimer J."/>
            <person name="McCowan C."/>
            <person name="Murphy C."/>
            <person name="Neiman D."/>
            <person name="Pearson M."/>
            <person name="Priest M."/>
            <person name="Roberts A."/>
            <person name="Saif S."/>
            <person name="Shea T."/>
            <person name="Sisk P."/>
            <person name="Sykes S."/>
            <person name="Wortman J."/>
            <person name="Nusbaum C."/>
            <person name="Birren B."/>
        </authorList>
    </citation>
    <scope>NUCLEOTIDE SEQUENCE [LARGE SCALE GENOMIC DNA]</scope>
    <source>
        <strain evidence="2 3">San Antonio 1</strain>
    </source>
</reference>
<keyword evidence="3" id="KW-1185">Reference proteome</keyword>
<feature type="region of interest" description="Disordered" evidence="1">
    <location>
        <begin position="102"/>
        <end position="124"/>
    </location>
</feature>
<dbReference type="VEuPathDB" id="PlasmoDB:C922_03992"/>